<organism evidence="2 3">
    <name type="scientific">Pleurodeles waltl</name>
    <name type="common">Iberian ribbed newt</name>
    <dbReference type="NCBI Taxonomy" id="8319"/>
    <lineage>
        <taxon>Eukaryota</taxon>
        <taxon>Metazoa</taxon>
        <taxon>Chordata</taxon>
        <taxon>Craniata</taxon>
        <taxon>Vertebrata</taxon>
        <taxon>Euteleostomi</taxon>
        <taxon>Amphibia</taxon>
        <taxon>Batrachia</taxon>
        <taxon>Caudata</taxon>
        <taxon>Salamandroidea</taxon>
        <taxon>Salamandridae</taxon>
        <taxon>Pleurodelinae</taxon>
        <taxon>Pleurodeles</taxon>
    </lineage>
</organism>
<evidence type="ECO:0000313" key="3">
    <source>
        <dbReference type="Proteomes" id="UP001066276"/>
    </source>
</evidence>
<protein>
    <submittedName>
        <fullName evidence="2">Uncharacterized protein</fullName>
    </submittedName>
</protein>
<dbReference type="Proteomes" id="UP001066276">
    <property type="component" value="Chromosome 12"/>
</dbReference>
<reference evidence="2" key="1">
    <citation type="journal article" date="2022" name="bioRxiv">
        <title>Sequencing and chromosome-scale assembly of the giantPleurodeles waltlgenome.</title>
        <authorList>
            <person name="Brown T."/>
            <person name="Elewa A."/>
            <person name="Iarovenko S."/>
            <person name="Subramanian E."/>
            <person name="Araus A.J."/>
            <person name="Petzold A."/>
            <person name="Susuki M."/>
            <person name="Suzuki K.-i.T."/>
            <person name="Hayashi T."/>
            <person name="Toyoda A."/>
            <person name="Oliveira C."/>
            <person name="Osipova E."/>
            <person name="Leigh N.D."/>
            <person name="Simon A."/>
            <person name="Yun M.H."/>
        </authorList>
    </citation>
    <scope>NUCLEOTIDE SEQUENCE</scope>
    <source>
        <strain evidence="2">20211129_DDA</strain>
        <tissue evidence="2">Liver</tissue>
    </source>
</reference>
<evidence type="ECO:0000256" key="1">
    <source>
        <dbReference type="SAM" id="Coils"/>
    </source>
</evidence>
<sequence>MVLGVETALEEVKKLMKEIAELRKEIFENQALANAKEALDRLERTMKDFDVKTQAFKLDKLARDINVYDERVTHPYLGDDYYKQESRGRFFTRNPCSARRKGIQQHPSGMQQIGQQAGRADCWLLPLALFASPATRGIALERAGGQAGGLLLAAPEPLLEPLLPQLLLASSPTAIHLP</sequence>
<accession>A0AAV7KV44</accession>
<proteinExistence type="predicted"/>
<evidence type="ECO:0000313" key="2">
    <source>
        <dbReference type="EMBL" id="KAJ1082090.1"/>
    </source>
</evidence>
<gene>
    <name evidence="2" type="ORF">NDU88_002260</name>
</gene>
<keyword evidence="3" id="KW-1185">Reference proteome</keyword>
<dbReference type="AlphaFoldDB" id="A0AAV7KV44"/>
<name>A0AAV7KV44_PLEWA</name>
<dbReference type="EMBL" id="JANPWB010000016">
    <property type="protein sequence ID" value="KAJ1082090.1"/>
    <property type="molecule type" value="Genomic_DNA"/>
</dbReference>
<comment type="caution">
    <text evidence="2">The sequence shown here is derived from an EMBL/GenBank/DDBJ whole genome shotgun (WGS) entry which is preliminary data.</text>
</comment>
<feature type="coiled-coil region" evidence="1">
    <location>
        <begin position="5"/>
        <end position="52"/>
    </location>
</feature>
<keyword evidence="1" id="KW-0175">Coiled coil</keyword>